<sequence>MHLDLVQVYNTKGALSYAGVRRWAQRFRLGRKSIEDDPRPGAPITAASPIKSCSIKKLIDLDPHITIWELPNSVGFSMGSVDHILRSQLKLRRFALDESHIYSQRSRKRQG</sequence>
<dbReference type="EMBL" id="JAKMXF010000346">
    <property type="protein sequence ID" value="KAI6647095.1"/>
    <property type="molecule type" value="Genomic_DNA"/>
</dbReference>
<dbReference type="Proteomes" id="UP001165289">
    <property type="component" value="Unassembled WGS sequence"/>
</dbReference>
<dbReference type="InterPro" id="IPR052709">
    <property type="entry name" value="Transposase-MT_Hybrid"/>
</dbReference>
<proteinExistence type="predicted"/>
<organism evidence="1 2">
    <name type="scientific">Oopsacas minuta</name>
    <dbReference type="NCBI Taxonomy" id="111878"/>
    <lineage>
        <taxon>Eukaryota</taxon>
        <taxon>Metazoa</taxon>
        <taxon>Porifera</taxon>
        <taxon>Hexactinellida</taxon>
        <taxon>Hexasterophora</taxon>
        <taxon>Lyssacinosida</taxon>
        <taxon>Leucopsacidae</taxon>
        <taxon>Oopsacas</taxon>
    </lineage>
</organism>
<dbReference type="PANTHER" id="PTHR46060:SF1">
    <property type="entry name" value="MARINER MOS1 TRANSPOSASE-LIKE PROTEIN"/>
    <property type="match status" value="1"/>
</dbReference>
<accession>A0AAV7JEE7</accession>
<dbReference type="AlphaFoldDB" id="A0AAV7JEE7"/>
<comment type="caution">
    <text evidence="1">The sequence shown here is derived from an EMBL/GenBank/DDBJ whole genome shotgun (WGS) entry which is preliminary data.</text>
</comment>
<reference evidence="1 2" key="1">
    <citation type="journal article" date="2023" name="BMC Biol.">
        <title>The compact genome of the sponge Oopsacas minuta (Hexactinellida) is lacking key metazoan core genes.</title>
        <authorList>
            <person name="Santini S."/>
            <person name="Schenkelaars Q."/>
            <person name="Jourda C."/>
            <person name="Duchesne M."/>
            <person name="Belahbib H."/>
            <person name="Rocher C."/>
            <person name="Selva M."/>
            <person name="Riesgo A."/>
            <person name="Vervoort M."/>
            <person name="Leys S.P."/>
            <person name="Kodjabachian L."/>
            <person name="Le Bivic A."/>
            <person name="Borchiellini C."/>
            <person name="Claverie J.M."/>
            <person name="Renard E."/>
        </authorList>
    </citation>
    <scope>NUCLEOTIDE SEQUENCE [LARGE SCALE GENOMIC DNA]</scope>
    <source>
        <strain evidence="1">SPO-2</strain>
    </source>
</reference>
<keyword evidence="2" id="KW-1185">Reference proteome</keyword>
<gene>
    <name evidence="1" type="ORF">LOD99_8932</name>
</gene>
<evidence type="ECO:0000313" key="2">
    <source>
        <dbReference type="Proteomes" id="UP001165289"/>
    </source>
</evidence>
<evidence type="ECO:0000313" key="1">
    <source>
        <dbReference type="EMBL" id="KAI6647095.1"/>
    </source>
</evidence>
<protein>
    <submittedName>
        <fullName evidence="1">Transposase</fullName>
    </submittedName>
</protein>
<dbReference type="PANTHER" id="PTHR46060">
    <property type="entry name" value="MARINER MOS1 TRANSPOSASE-LIKE PROTEIN"/>
    <property type="match status" value="1"/>
</dbReference>
<name>A0AAV7JEE7_9METZ</name>